<proteinExistence type="predicted"/>
<protein>
    <submittedName>
        <fullName evidence="1">Uncharacterized protein</fullName>
    </submittedName>
</protein>
<keyword evidence="2" id="KW-1185">Reference proteome</keyword>
<dbReference type="EnsemblMetazoa" id="AALB015931-RA">
    <property type="protein sequence ID" value="AALB015931-PA"/>
    <property type="gene ID" value="AALB015931"/>
</dbReference>
<dbReference type="AlphaFoldDB" id="A0A1Y9G866"/>
<dbReference type="Proteomes" id="UP000069272">
    <property type="component" value="Chromosome 2R"/>
</dbReference>
<reference evidence="1" key="2">
    <citation type="submission" date="2022-08" db="UniProtKB">
        <authorList>
            <consortium name="EnsemblMetazoa"/>
        </authorList>
    </citation>
    <scope>IDENTIFICATION</scope>
    <source>
        <strain evidence="1">STECLA/ALBI9_A</strain>
    </source>
</reference>
<sequence>MAQNISSEDEIRDLQDTTVTLRLKIPPIYKKLLLKECELEHQMLIETDICVPKQQLSKLATLERIQVQEHPADDTSAQIQTLNRTLNVLERFFPVSRK</sequence>
<dbReference type="VEuPathDB" id="VectorBase:AALB015931"/>
<accession>A0A1Y9G866</accession>
<reference evidence="1 2" key="1">
    <citation type="journal article" date="2017" name="G3 (Bethesda)">
        <title>The Physical Genome Mapping of Anopheles albimanus Corrected Scaffold Misassemblies and Identified Interarm Rearrangements in Genus Anopheles.</title>
        <authorList>
            <person name="Artemov G.N."/>
            <person name="Peery A.N."/>
            <person name="Jiang X."/>
            <person name="Tu Z."/>
            <person name="Stegniy V.N."/>
            <person name="Sharakhova M.V."/>
            <person name="Sharakhov I.V."/>
        </authorList>
    </citation>
    <scope>NUCLEOTIDE SEQUENCE [LARGE SCALE GENOMIC DNA]</scope>
    <source>
        <strain evidence="1 2">ALBI9_A</strain>
    </source>
</reference>
<evidence type="ECO:0000313" key="2">
    <source>
        <dbReference type="Proteomes" id="UP000069272"/>
    </source>
</evidence>
<name>A0A1Y9G866_ANOAL</name>
<evidence type="ECO:0000313" key="1">
    <source>
        <dbReference type="EnsemblMetazoa" id="AALB015931-PA"/>
    </source>
</evidence>
<organism evidence="1 2">
    <name type="scientific">Anopheles albimanus</name>
    <name type="common">New world malaria mosquito</name>
    <dbReference type="NCBI Taxonomy" id="7167"/>
    <lineage>
        <taxon>Eukaryota</taxon>
        <taxon>Metazoa</taxon>
        <taxon>Ecdysozoa</taxon>
        <taxon>Arthropoda</taxon>
        <taxon>Hexapoda</taxon>
        <taxon>Insecta</taxon>
        <taxon>Pterygota</taxon>
        <taxon>Neoptera</taxon>
        <taxon>Endopterygota</taxon>
        <taxon>Diptera</taxon>
        <taxon>Nematocera</taxon>
        <taxon>Culicoidea</taxon>
        <taxon>Culicidae</taxon>
        <taxon>Anophelinae</taxon>
        <taxon>Anopheles</taxon>
    </lineage>
</organism>